<dbReference type="EMBL" id="LNQE01001842">
    <property type="protein sequence ID" value="KUG04692.1"/>
    <property type="molecule type" value="Genomic_DNA"/>
</dbReference>
<reference evidence="8" key="1">
    <citation type="journal article" date="2015" name="Proc. Natl. Acad. Sci. U.S.A.">
        <title>Networks of energetic and metabolic interactions define dynamics in microbial communities.</title>
        <authorList>
            <person name="Embree M."/>
            <person name="Liu J.K."/>
            <person name="Al-Bassam M.M."/>
            <person name="Zengler K."/>
        </authorList>
    </citation>
    <scope>NUCLEOTIDE SEQUENCE</scope>
</reference>
<dbReference type="Pfam" id="PF22451">
    <property type="entry name" value="NirdL-like_HTH"/>
    <property type="match status" value="1"/>
</dbReference>
<accession>A0A0W8E7W1</accession>
<keyword evidence="1" id="KW-0456">Lyase</keyword>
<sequence length="158" mass="18275">MVNLDKVDRDIIKLVQADMPISERPYKALSDAINISEQEIVERIKVMHEKGIIRRMGAVLRHQKAGYTVNAMVAWKINSSAADKAGEIMAGYKEISHCYFREVPESFPYPLFTMIHARTEEQMERLIDDIAAKTEIHDFVIIKSKQELKKTSMQYFEI</sequence>
<feature type="domain" description="Siroheme decarboxylase AsnC-like ligand binding" evidence="6">
    <location>
        <begin position="64"/>
        <end position="149"/>
    </location>
</feature>
<dbReference type="InterPro" id="IPR050684">
    <property type="entry name" value="HTH-Siroheme_Decarb"/>
</dbReference>
<dbReference type="Pfam" id="PF17805">
    <property type="entry name" value="AsnC_trans_reg2"/>
    <property type="match status" value="1"/>
</dbReference>
<comment type="similarity">
    <text evidence="3">Belongs to the Ahb/Nir family.</text>
</comment>
<gene>
    <name evidence="8" type="ORF">ASZ90_017831</name>
</gene>
<comment type="pathway">
    <text evidence="2">Porphyrin-containing compound metabolism.</text>
</comment>
<dbReference type="InterPro" id="IPR040523">
    <property type="entry name" value="AsnC_trans_reg2"/>
</dbReference>
<evidence type="ECO:0000256" key="1">
    <source>
        <dbReference type="ARBA" id="ARBA00023239"/>
    </source>
</evidence>
<dbReference type="InterPro" id="IPR036390">
    <property type="entry name" value="WH_DNA-bd_sf"/>
</dbReference>
<dbReference type="EC" id="4.1.1.111" evidence="4"/>
<dbReference type="GO" id="GO:0016829">
    <property type="term" value="F:lyase activity"/>
    <property type="evidence" value="ECO:0007669"/>
    <property type="project" value="UniProtKB-KW"/>
</dbReference>
<dbReference type="PROSITE" id="PS00519">
    <property type="entry name" value="HTH_ASNC_1"/>
    <property type="match status" value="1"/>
</dbReference>
<evidence type="ECO:0000259" key="6">
    <source>
        <dbReference type="Pfam" id="PF17805"/>
    </source>
</evidence>
<evidence type="ECO:0000256" key="5">
    <source>
        <dbReference type="ARBA" id="ARBA00048470"/>
    </source>
</evidence>
<proteinExistence type="inferred from homology"/>
<dbReference type="InterPro" id="IPR019885">
    <property type="entry name" value="Tscrpt_reg_HTH_AsnC-type_CS"/>
</dbReference>
<dbReference type="SUPFAM" id="SSF46785">
    <property type="entry name" value="Winged helix' DNA-binding domain"/>
    <property type="match status" value="1"/>
</dbReference>
<comment type="catalytic activity">
    <reaction evidence="5">
        <text>siroheme + 2 H(+) = 12,18-didecarboxysiroheme + 2 CO2</text>
        <dbReference type="Rhea" id="RHEA:19093"/>
        <dbReference type="ChEBI" id="CHEBI:15378"/>
        <dbReference type="ChEBI" id="CHEBI:16526"/>
        <dbReference type="ChEBI" id="CHEBI:60052"/>
        <dbReference type="ChEBI" id="CHEBI:140497"/>
        <dbReference type="EC" id="4.1.1.111"/>
    </reaction>
</comment>
<name>A0A0W8E7W1_9ZZZZ</name>
<dbReference type="SMART" id="SM00344">
    <property type="entry name" value="HTH_ASNC"/>
    <property type="match status" value="1"/>
</dbReference>
<evidence type="ECO:0000259" key="7">
    <source>
        <dbReference type="Pfam" id="PF22451"/>
    </source>
</evidence>
<dbReference type="InterPro" id="IPR019888">
    <property type="entry name" value="Tscrpt_reg_AsnC-like"/>
</dbReference>
<dbReference type="PANTHER" id="PTHR43413:SF1">
    <property type="entry name" value="SIROHEME DECARBOXYLASE NIRL SUBUNIT"/>
    <property type="match status" value="1"/>
</dbReference>
<evidence type="ECO:0000256" key="2">
    <source>
        <dbReference type="ARBA" id="ARBA00023444"/>
    </source>
</evidence>
<organism evidence="8">
    <name type="scientific">hydrocarbon metagenome</name>
    <dbReference type="NCBI Taxonomy" id="938273"/>
    <lineage>
        <taxon>unclassified sequences</taxon>
        <taxon>metagenomes</taxon>
        <taxon>ecological metagenomes</taxon>
    </lineage>
</organism>
<comment type="caution">
    <text evidence="8">The sequence shown here is derived from an EMBL/GenBank/DDBJ whole genome shotgun (WGS) entry which is preliminary data.</text>
</comment>
<dbReference type="AlphaFoldDB" id="A0A0W8E7W1"/>
<feature type="domain" description="Siroheme decarboxylase NirL-like HTH" evidence="7">
    <location>
        <begin position="8"/>
        <end position="54"/>
    </location>
</feature>
<protein>
    <recommendedName>
        <fullName evidence="4">siroheme decarboxylase</fullName>
        <ecNumber evidence="4">4.1.1.111</ecNumber>
    </recommendedName>
</protein>
<evidence type="ECO:0000256" key="4">
    <source>
        <dbReference type="ARBA" id="ARBA00023471"/>
    </source>
</evidence>
<evidence type="ECO:0000256" key="3">
    <source>
        <dbReference type="ARBA" id="ARBA00023457"/>
    </source>
</evidence>
<dbReference type="Gene3D" id="3.30.70.3460">
    <property type="match status" value="1"/>
</dbReference>
<dbReference type="InterPro" id="IPR053953">
    <property type="entry name" value="NirdL-like_HTH"/>
</dbReference>
<dbReference type="PANTHER" id="PTHR43413">
    <property type="entry name" value="TRANSCRIPTIONAL REGULATOR, ASNC FAMILY"/>
    <property type="match status" value="1"/>
</dbReference>
<evidence type="ECO:0000313" key="8">
    <source>
        <dbReference type="EMBL" id="KUG04692.1"/>
    </source>
</evidence>